<feature type="compositionally biased region" description="Basic and acidic residues" evidence="1">
    <location>
        <begin position="70"/>
        <end position="81"/>
    </location>
</feature>
<feature type="region of interest" description="Disordered" evidence="1">
    <location>
        <begin position="1"/>
        <end position="32"/>
    </location>
</feature>
<reference evidence="2" key="1">
    <citation type="submission" date="2020-04" db="EMBL/GenBank/DDBJ databases">
        <authorList>
            <person name="Alioto T."/>
            <person name="Alioto T."/>
            <person name="Gomez Garrido J."/>
        </authorList>
    </citation>
    <scope>NUCLEOTIDE SEQUENCE</scope>
    <source>
        <strain evidence="2">A484AB</strain>
    </source>
</reference>
<name>A0A6S7JAZ3_PARCT</name>
<sequence length="135" mass="15550">MAKKKARAQLDNCPVTEQSDLSNGRLDETTDPEIKLKVDGGIARRAQSLKRNKWLRDKYDIENGSTESLDTAKSRRNKNSEELADSTKNVKRSFSFGSKRHKNKDQSALNEAAERRNSKRLRESIRKKYNLPTRE</sequence>
<gene>
    <name evidence="2" type="ORF">PACLA_8A062196</name>
</gene>
<feature type="compositionally biased region" description="Basic and acidic residues" evidence="1">
    <location>
        <begin position="112"/>
        <end position="126"/>
    </location>
</feature>
<dbReference type="EMBL" id="CACRXK020014661">
    <property type="protein sequence ID" value="CAB4027204.1"/>
    <property type="molecule type" value="Genomic_DNA"/>
</dbReference>
<evidence type="ECO:0000256" key="1">
    <source>
        <dbReference type="SAM" id="MobiDB-lite"/>
    </source>
</evidence>
<evidence type="ECO:0000313" key="3">
    <source>
        <dbReference type="Proteomes" id="UP001152795"/>
    </source>
</evidence>
<proteinExistence type="predicted"/>
<keyword evidence="3" id="KW-1185">Reference proteome</keyword>
<comment type="caution">
    <text evidence="2">The sequence shown here is derived from an EMBL/GenBank/DDBJ whole genome shotgun (WGS) entry which is preliminary data.</text>
</comment>
<feature type="region of interest" description="Disordered" evidence="1">
    <location>
        <begin position="62"/>
        <end position="135"/>
    </location>
</feature>
<evidence type="ECO:0000313" key="2">
    <source>
        <dbReference type="EMBL" id="CAB4027204.1"/>
    </source>
</evidence>
<dbReference type="AlphaFoldDB" id="A0A6S7JAZ3"/>
<organism evidence="2 3">
    <name type="scientific">Paramuricea clavata</name>
    <name type="common">Red gorgonian</name>
    <name type="synonym">Violescent sea-whip</name>
    <dbReference type="NCBI Taxonomy" id="317549"/>
    <lineage>
        <taxon>Eukaryota</taxon>
        <taxon>Metazoa</taxon>
        <taxon>Cnidaria</taxon>
        <taxon>Anthozoa</taxon>
        <taxon>Octocorallia</taxon>
        <taxon>Malacalcyonacea</taxon>
        <taxon>Plexauridae</taxon>
        <taxon>Paramuricea</taxon>
    </lineage>
</organism>
<dbReference type="Proteomes" id="UP001152795">
    <property type="component" value="Unassembled WGS sequence"/>
</dbReference>
<accession>A0A6S7JAZ3</accession>
<dbReference type="OrthoDB" id="5982821at2759"/>
<protein>
    <submittedName>
        <fullName evidence="2">Uncharacterized protein</fullName>
    </submittedName>
</protein>